<keyword evidence="2" id="KW-1185">Reference proteome</keyword>
<dbReference type="RefSeq" id="WP_154282005.1">
    <property type="nucleotide sequence ID" value="NZ_JBHUJQ010000001.1"/>
</dbReference>
<dbReference type="Proteomes" id="UP000487757">
    <property type="component" value="Unassembled WGS sequence"/>
</dbReference>
<accession>A0A7K0G2K2</accession>
<dbReference type="OrthoDB" id="1345900at2"/>
<evidence type="ECO:0000313" key="2">
    <source>
        <dbReference type="Proteomes" id="UP000487757"/>
    </source>
</evidence>
<evidence type="ECO:0008006" key="3">
    <source>
        <dbReference type="Google" id="ProtNLM"/>
    </source>
</evidence>
<gene>
    <name evidence="1" type="ORF">GJU39_16065</name>
</gene>
<dbReference type="EMBL" id="WKKH01000027">
    <property type="protein sequence ID" value="MRX77604.1"/>
    <property type="molecule type" value="Genomic_DNA"/>
</dbReference>
<name>A0A7K0G2K2_9SPHI</name>
<dbReference type="AlphaFoldDB" id="A0A7K0G2K2"/>
<organism evidence="1 2">
    <name type="scientific">Pedobacter petrophilus</name>
    <dbReference type="NCBI Taxonomy" id="1908241"/>
    <lineage>
        <taxon>Bacteria</taxon>
        <taxon>Pseudomonadati</taxon>
        <taxon>Bacteroidota</taxon>
        <taxon>Sphingobacteriia</taxon>
        <taxon>Sphingobacteriales</taxon>
        <taxon>Sphingobacteriaceae</taxon>
        <taxon>Pedobacter</taxon>
    </lineage>
</organism>
<comment type="caution">
    <text evidence="1">The sequence shown here is derived from an EMBL/GenBank/DDBJ whole genome shotgun (WGS) entry which is preliminary data.</text>
</comment>
<protein>
    <recommendedName>
        <fullName evidence="3">DUF4198 domain-containing protein</fullName>
    </recommendedName>
</protein>
<evidence type="ECO:0000313" key="1">
    <source>
        <dbReference type="EMBL" id="MRX77604.1"/>
    </source>
</evidence>
<proteinExistence type="predicted"/>
<sequence length="243" mass="27714">MKSIKIASYLFFGVLMLFPVLSQASAYWMEIKENRHLNAPVNIELVYGNIDELGIRHRQTGKELLLAGAFTFQLFSPKGSITQLKMVQKSDCWQMNFLPTENGEYRIVGINCTHPVVDRSASGGENILPIDYLCGQYLIGTASPQGKPVQFLDLLVQQQGKTINIKAFRDKKREQAKTKLRVFNPENWEKELILNENGEAVFSATMEGMYNIRMDWSDLKSGNFKGVAYTSIRHRCNFCLFIE</sequence>
<reference evidence="1 2" key="1">
    <citation type="submission" date="2019-11" db="EMBL/GenBank/DDBJ databases">
        <title>Pedobacter petrophilus genome.</title>
        <authorList>
            <person name="Feldbauer M.J."/>
            <person name="Newman J.D."/>
        </authorList>
    </citation>
    <scope>NUCLEOTIDE SEQUENCE [LARGE SCALE GENOMIC DNA]</scope>
    <source>
        <strain evidence="1 2">LMG 29686</strain>
    </source>
</reference>